<dbReference type="AlphaFoldDB" id="A0A1J9U8C3"/>
<dbReference type="Proteomes" id="UP000272492">
    <property type="component" value="Chromosome"/>
</dbReference>
<accession>A0A1J9U8C3</accession>
<dbReference type="EMBL" id="CP034548">
    <property type="protein sequence ID" value="AZQ47076.1"/>
    <property type="molecule type" value="Genomic_DNA"/>
</dbReference>
<evidence type="ECO:0000313" key="4">
    <source>
        <dbReference type="Proteomes" id="UP000272492"/>
    </source>
</evidence>
<sequence length="68" mass="7895">MHHYQPKIGYIYGDLIQGNAIINNIDTAIKKYDYKICELIMIHLKTPIFFQTNKKAPYNQGALLQPND</sequence>
<reference evidence="2 3" key="1">
    <citation type="submission" date="2016-06" db="EMBL/GenBank/DDBJ databases">
        <title>First insights into the genetic diversity and population structure of in the Bacillus cereus group bacteria from diverse marine environments.</title>
        <authorList>
            <person name="Liu Y."/>
            <person name="Lai Q."/>
            <person name="Shao Z."/>
        </authorList>
    </citation>
    <scope>NUCLEOTIDE SEQUENCE [LARGE SCALE GENOMIC DNA]</scope>
    <source>
        <strain evidence="2 3">N35-10-2</strain>
    </source>
</reference>
<reference evidence="1 4" key="2">
    <citation type="submission" date="2018-12" db="EMBL/GenBank/DDBJ databases">
        <authorList>
            <person name="Wang H."/>
            <person name="Peng S."/>
            <person name="Yu X."/>
            <person name="Li X."/>
        </authorList>
    </citation>
    <scope>NUCLEOTIDE SEQUENCE [LARGE SCALE GENOMIC DNA]</scope>
    <source>
        <strain evidence="1 4">PFYN01</strain>
    </source>
</reference>
<dbReference type="EMBL" id="MAOE01000110">
    <property type="protein sequence ID" value="OJD60253.1"/>
    <property type="molecule type" value="Genomic_DNA"/>
</dbReference>
<evidence type="ECO:0000313" key="3">
    <source>
        <dbReference type="Proteomes" id="UP000181873"/>
    </source>
</evidence>
<proteinExistence type="predicted"/>
<dbReference type="Proteomes" id="UP000181873">
    <property type="component" value="Unassembled WGS sequence"/>
</dbReference>
<evidence type="ECO:0000313" key="2">
    <source>
        <dbReference type="EMBL" id="OJD60253.1"/>
    </source>
</evidence>
<evidence type="ECO:0000313" key="1">
    <source>
        <dbReference type="EMBL" id="AZQ47076.1"/>
    </source>
</evidence>
<keyword evidence="4" id="KW-1185">Reference proteome</keyword>
<gene>
    <name evidence="2" type="ORF">BAU25_02250</name>
    <name evidence="1" type="ORF">EJW27_10700</name>
</gene>
<name>A0A1J9U8C3_9BACI</name>
<organism evidence="2 3">
    <name type="scientific">Bacillus albus</name>
    <dbReference type="NCBI Taxonomy" id="2026189"/>
    <lineage>
        <taxon>Bacteria</taxon>
        <taxon>Bacillati</taxon>
        <taxon>Bacillota</taxon>
        <taxon>Bacilli</taxon>
        <taxon>Bacillales</taxon>
        <taxon>Bacillaceae</taxon>
        <taxon>Bacillus</taxon>
        <taxon>Bacillus cereus group</taxon>
    </lineage>
</organism>
<protein>
    <submittedName>
        <fullName evidence="2">Uncharacterized protein</fullName>
    </submittedName>
</protein>